<dbReference type="InterPro" id="IPR003018">
    <property type="entry name" value="GAF"/>
</dbReference>
<accession>A0ABS2CPE6</accession>
<organism evidence="3 4">
    <name type="scientific">Phycicoccus sonneratiae</name>
    <dbReference type="NCBI Taxonomy" id="2807628"/>
    <lineage>
        <taxon>Bacteria</taxon>
        <taxon>Bacillati</taxon>
        <taxon>Actinomycetota</taxon>
        <taxon>Actinomycetes</taxon>
        <taxon>Micrococcales</taxon>
        <taxon>Intrasporangiaceae</taxon>
        <taxon>Phycicoccus</taxon>
    </lineage>
</organism>
<protein>
    <submittedName>
        <fullName evidence="3">GAF domain-containing protein</fullName>
    </submittedName>
</protein>
<dbReference type="InterPro" id="IPR029016">
    <property type="entry name" value="GAF-like_dom_sf"/>
</dbReference>
<keyword evidence="4" id="KW-1185">Reference proteome</keyword>
<feature type="domain" description="OmpR/PhoB-type" evidence="2">
    <location>
        <begin position="235"/>
        <end position="300"/>
    </location>
</feature>
<evidence type="ECO:0000313" key="4">
    <source>
        <dbReference type="Proteomes" id="UP001430172"/>
    </source>
</evidence>
<sequence length="409" mass="43297">MPHDTARRADGPAPGVRSVVAESWLRSSAAGVDPDAHLAPVVLDTADLADYRATHALSHVFPLLYDVLGRAAVDCDSVMAVGDATGHLLWVCGPPSVLRRAESINFVEGSVWSEPGAGTNAPGMALHLDAPVAVHASEHFNRLVHPWSCAAAPIHDPTTSRVLGVVDVTGGPDVASPQSLAMIRAAARMAESELARLALTGTTLTVPASTELPDATGVVRVRGLGLPEAVVEVGGRTHRLSRRHSEILVALLENPAGLTAEELEARVYPGRVNASTLRAEMTRLRTLLGPDALASRPYRVLADTETDWRSVAALIGTGRVREALQAYKGPLLPGSEAPLVAELRDVLEAQVRSAVLRSGEADLMVGWTRSRWGATDLEMWERQAEALPATSPLRGVAEAEVARLLDADA</sequence>
<keyword evidence="1" id="KW-0238">DNA-binding</keyword>
<name>A0ABS2CPE6_9MICO</name>
<dbReference type="Gene3D" id="3.30.450.40">
    <property type="match status" value="1"/>
</dbReference>
<dbReference type="InterPro" id="IPR001867">
    <property type="entry name" value="OmpR/PhoB-type_DNA-bd"/>
</dbReference>
<evidence type="ECO:0000256" key="1">
    <source>
        <dbReference type="ARBA" id="ARBA00023125"/>
    </source>
</evidence>
<evidence type="ECO:0000313" key="3">
    <source>
        <dbReference type="EMBL" id="MBM6401752.1"/>
    </source>
</evidence>
<evidence type="ECO:0000259" key="2">
    <source>
        <dbReference type="SMART" id="SM00862"/>
    </source>
</evidence>
<dbReference type="EMBL" id="JAFDVD010000016">
    <property type="protein sequence ID" value="MBM6401752.1"/>
    <property type="molecule type" value="Genomic_DNA"/>
</dbReference>
<dbReference type="SMART" id="SM00862">
    <property type="entry name" value="Trans_reg_C"/>
    <property type="match status" value="1"/>
</dbReference>
<reference evidence="3" key="1">
    <citation type="submission" date="2021-02" db="EMBL/GenBank/DDBJ databases">
        <title>Phycicoccus sp. MQZ13P-5T, whole genome shotgun sequence.</title>
        <authorList>
            <person name="Tuo L."/>
        </authorList>
    </citation>
    <scope>NUCLEOTIDE SEQUENCE</scope>
    <source>
        <strain evidence="3">MQZ13P-5</strain>
    </source>
</reference>
<dbReference type="RefSeq" id="WP_204132205.1">
    <property type="nucleotide sequence ID" value="NZ_JAFDVD010000016.1"/>
</dbReference>
<proteinExistence type="predicted"/>
<dbReference type="Proteomes" id="UP001430172">
    <property type="component" value="Unassembled WGS sequence"/>
</dbReference>
<dbReference type="InterPro" id="IPR016032">
    <property type="entry name" value="Sig_transdc_resp-reg_C-effctor"/>
</dbReference>
<comment type="caution">
    <text evidence="3">The sequence shown here is derived from an EMBL/GenBank/DDBJ whole genome shotgun (WGS) entry which is preliminary data.</text>
</comment>
<gene>
    <name evidence="3" type="ORF">JQN70_15255</name>
</gene>
<dbReference type="Pfam" id="PF01590">
    <property type="entry name" value="GAF"/>
    <property type="match status" value="1"/>
</dbReference>
<dbReference type="SUPFAM" id="SSF46894">
    <property type="entry name" value="C-terminal effector domain of the bipartite response regulators"/>
    <property type="match status" value="1"/>
</dbReference>